<comment type="caution">
    <text evidence="2">The sequence shown here is derived from an EMBL/GenBank/DDBJ whole genome shotgun (WGS) entry which is preliminary data.</text>
</comment>
<dbReference type="GO" id="GO:0030896">
    <property type="term" value="C:checkpoint clamp complex"/>
    <property type="evidence" value="ECO:0007669"/>
    <property type="project" value="InterPro"/>
</dbReference>
<sequence length="496" mass="53042">MELNIAGGTALKHFTKALTCLSRIGDDLDFSATRQRLSISTVNSSRTAFGIIHLYPRFFAEYLLADPNAERPCKFSITAKPFLSTLRTKSAVESVSIAVLESGDRTTGRHREPGVDSGECRLVVHLFCEHGVRKKHSLTYSDPNVQNWARFDLDACTSSWTASARVLKDWTEHFHLRPGASGAADEITFYCGERDCRLKSFNDSGFDVANPSEAYASRPLATELQVDVDDYDHYDVPDPQVVTFALREFKSIITLADSVPAALTAHFSTGGRPLMLQLTGDYFEAKFVVATTDYDSGGGGGSGSGGNASRAGTGSASAAPVKREQSESVPPGAARGSGVGPSRNGAPAQARRPLFNAPTPSPAPAAAAARAQFDDDDEDEYGGGMDADQLGFDDLDAAFAQIDQVSQSYELAMSQHAPSQPARRVLVSETTPGRDDEGEEGAWARTQLGPTQTPLVDGREGGAGASREASTSGVGGSAEEREREAKRARWNLMGDM</sequence>
<evidence type="ECO:0000256" key="1">
    <source>
        <dbReference type="SAM" id="MobiDB-lite"/>
    </source>
</evidence>
<feature type="compositionally biased region" description="Gly residues" evidence="1">
    <location>
        <begin position="297"/>
        <end position="306"/>
    </location>
</feature>
<evidence type="ECO:0000313" key="2">
    <source>
        <dbReference type="EMBL" id="TNY19617.1"/>
    </source>
</evidence>
<dbReference type="Gene3D" id="3.70.10.10">
    <property type="match status" value="1"/>
</dbReference>
<dbReference type="OrthoDB" id="60092at2759"/>
<protein>
    <submittedName>
        <fullName evidence="2">Rad9-domain-containing protein</fullName>
    </submittedName>
</protein>
<dbReference type="InterPro" id="IPR046938">
    <property type="entry name" value="DNA_clamp_sf"/>
</dbReference>
<proteinExistence type="predicted"/>
<dbReference type="GO" id="GO:0006281">
    <property type="term" value="P:DNA repair"/>
    <property type="evidence" value="ECO:0007669"/>
    <property type="project" value="TreeGrafter"/>
</dbReference>
<organism evidence="2 3">
    <name type="scientific">Rhodotorula diobovata</name>
    <dbReference type="NCBI Taxonomy" id="5288"/>
    <lineage>
        <taxon>Eukaryota</taxon>
        <taxon>Fungi</taxon>
        <taxon>Dikarya</taxon>
        <taxon>Basidiomycota</taxon>
        <taxon>Pucciniomycotina</taxon>
        <taxon>Microbotryomycetes</taxon>
        <taxon>Sporidiobolales</taxon>
        <taxon>Sporidiobolaceae</taxon>
        <taxon>Rhodotorula</taxon>
    </lineage>
</organism>
<dbReference type="InterPro" id="IPR007268">
    <property type="entry name" value="Rad9/Ddc1"/>
</dbReference>
<dbReference type="AlphaFoldDB" id="A0A5C5FRV0"/>
<dbReference type="EMBL" id="SOZI01000090">
    <property type="protein sequence ID" value="TNY19617.1"/>
    <property type="molecule type" value="Genomic_DNA"/>
</dbReference>
<feature type="region of interest" description="Disordered" evidence="1">
    <location>
        <begin position="297"/>
        <end position="389"/>
    </location>
</feature>
<name>A0A5C5FRV0_9BASI</name>
<dbReference type="Pfam" id="PF04139">
    <property type="entry name" value="Rad9"/>
    <property type="match status" value="1"/>
</dbReference>
<dbReference type="SUPFAM" id="SSF55979">
    <property type="entry name" value="DNA clamp"/>
    <property type="match status" value="1"/>
</dbReference>
<evidence type="ECO:0000313" key="3">
    <source>
        <dbReference type="Proteomes" id="UP000311382"/>
    </source>
</evidence>
<keyword evidence="3" id="KW-1185">Reference proteome</keyword>
<dbReference type="GO" id="GO:0031573">
    <property type="term" value="P:mitotic intra-S DNA damage checkpoint signaling"/>
    <property type="evidence" value="ECO:0007669"/>
    <property type="project" value="TreeGrafter"/>
</dbReference>
<accession>A0A5C5FRV0</accession>
<dbReference type="PANTHER" id="PTHR15237">
    <property type="entry name" value="DNA REPAIR PROTEIN RAD9"/>
    <property type="match status" value="1"/>
</dbReference>
<dbReference type="PANTHER" id="PTHR15237:SF0">
    <property type="entry name" value="CELL CYCLE CHECKPOINT CONTROL PROTEIN"/>
    <property type="match status" value="1"/>
</dbReference>
<dbReference type="GO" id="GO:0000076">
    <property type="term" value="P:DNA replication checkpoint signaling"/>
    <property type="evidence" value="ECO:0007669"/>
    <property type="project" value="TreeGrafter"/>
</dbReference>
<dbReference type="STRING" id="5288.A0A5C5FRV0"/>
<dbReference type="GO" id="GO:0071479">
    <property type="term" value="P:cellular response to ionizing radiation"/>
    <property type="evidence" value="ECO:0007669"/>
    <property type="project" value="TreeGrafter"/>
</dbReference>
<reference evidence="2 3" key="1">
    <citation type="submission" date="2019-03" db="EMBL/GenBank/DDBJ databases">
        <title>Rhodosporidium diobovatum UCD-FST 08-225 genome sequencing, assembly, and annotation.</title>
        <authorList>
            <person name="Fakankun I.U."/>
            <person name="Fristensky B."/>
            <person name="Levin D.B."/>
        </authorList>
    </citation>
    <scope>NUCLEOTIDE SEQUENCE [LARGE SCALE GENOMIC DNA]</scope>
    <source>
        <strain evidence="2 3">UCD-FST 08-225</strain>
    </source>
</reference>
<feature type="compositionally biased region" description="Low complexity" evidence="1">
    <location>
        <begin position="307"/>
        <end position="319"/>
    </location>
</feature>
<feature type="compositionally biased region" description="Basic and acidic residues" evidence="1">
    <location>
        <begin position="478"/>
        <end position="487"/>
    </location>
</feature>
<dbReference type="Proteomes" id="UP000311382">
    <property type="component" value="Unassembled WGS sequence"/>
</dbReference>
<gene>
    <name evidence="2" type="ORF">DMC30DRAFT_298599</name>
</gene>
<feature type="region of interest" description="Disordered" evidence="1">
    <location>
        <begin position="415"/>
        <end position="496"/>
    </location>
</feature>